<evidence type="ECO:0000256" key="2">
    <source>
        <dbReference type="ARBA" id="ARBA00023125"/>
    </source>
</evidence>
<dbReference type="PANTHER" id="PTHR30154">
    <property type="entry name" value="LEUCINE-RESPONSIVE REGULATORY PROTEIN"/>
    <property type="match status" value="1"/>
</dbReference>
<dbReference type="GO" id="GO:0005829">
    <property type="term" value="C:cytosol"/>
    <property type="evidence" value="ECO:0007669"/>
    <property type="project" value="TreeGrafter"/>
</dbReference>
<dbReference type="InterPro" id="IPR011991">
    <property type="entry name" value="ArsR-like_HTH"/>
</dbReference>
<dbReference type="GO" id="GO:0043200">
    <property type="term" value="P:response to amino acid"/>
    <property type="evidence" value="ECO:0007669"/>
    <property type="project" value="TreeGrafter"/>
</dbReference>
<evidence type="ECO:0000259" key="4">
    <source>
        <dbReference type="PROSITE" id="PS50956"/>
    </source>
</evidence>
<dbReference type="InterPro" id="IPR036388">
    <property type="entry name" value="WH-like_DNA-bd_sf"/>
</dbReference>
<dbReference type="AlphaFoldDB" id="A0A564FXP0"/>
<keyword evidence="2 6" id="KW-0238">DNA-binding</keyword>
<dbReference type="InterPro" id="IPR019888">
    <property type="entry name" value="Tscrpt_reg_AsnC-like"/>
</dbReference>
<evidence type="ECO:0000313" key="8">
    <source>
        <dbReference type="Proteomes" id="UP001055303"/>
    </source>
</evidence>
<dbReference type="Proteomes" id="UP000401717">
    <property type="component" value="Unassembled WGS sequence"/>
</dbReference>
<dbReference type="EMBL" id="BPQI01000099">
    <property type="protein sequence ID" value="GJD57400.1"/>
    <property type="molecule type" value="Genomic_DNA"/>
</dbReference>
<dbReference type="CDD" id="cd00090">
    <property type="entry name" value="HTH_ARSR"/>
    <property type="match status" value="1"/>
</dbReference>
<keyword evidence="8" id="KW-1185">Reference proteome</keyword>
<dbReference type="PROSITE" id="PS50956">
    <property type="entry name" value="HTH_ASNC_2"/>
    <property type="match status" value="1"/>
</dbReference>
<reference evidence="5" key="3">
    <citation type="submission" date="2021-08" db="EMBL/GenBank/DDBJ databases">
        <authorList>
            <person name="Tani A."/>
            <person name="Ola A."/>
            <person name="Ogura Y."/>
            <person name="Katsura K."/>
            <person name="Hayashi T."/>
        </authorList>
    </citation>
    <scope>NUCLEOTIDE SEQUENCE</scope>
    <source>
        <strain evidence="5">DSM 22415</strain>
    </source>
</reference>
<keyword evidence="1" id="KW-0805">Transcription regulation</keyword>
<reference evidence="5" key="2">
    <citation type="journal article" date="2021" name="Front. Microbiol.">
        <title>Comprehensive Comparative Genomics and Phenotyping of Methylobacterium Species.</title>
        <authorList>
            <person name="Alessa O."/>
            <person name="Ogura Y."/>
            <person name="Fujitani Y."/>
            <person name="Takami H."/>
            <person name="Hayashi T."/>
            <person name="Sahin N."/>
            <person name="Tani A."/>
        </authorList>
    </citation>
    <scope>NUCLEOTIDE SEQUENCE</scope>
    <source>
        <strain evidence="5">DSM 22415</strain>
    </source>
</reference>
<dbReference type="Gene3D" id="1.10.10.10">
    <property type="entry name" value="Winged helix-like DNA-binding domain superfamily/Winged helix DNA-binding domain"/>
    <property type="match status" value="1"/>
</dbReference>
<dbReference type="InterPro" id="IPR019887">
    <property type="entry name" value="Tscrpt_reg_AsnC/Lrp_C"/>
</dbReference>
<dbReference type="PANTHER" id="PTHR30154:SF17">
    <property type="entry name" value="DNA-BINDING TRANSCRIPTIONAL ACTIVATOR DECR"/>
    <property type="match status" value="1"/>
</dbReference>
<name>A0A564FXP0_9HYPH</name>
<dbReference type="InterPro" id="IPR036390">
    <property type="entry name" value="WH_DNA-bd_sf"/>
</dbReference>
<dbReference type="Proteomes" id="UP001055303">
    <property type="component" value="Unassembled WGS sequence"/>
</dbReference>
<dbReference type="SUPFAM" id="SSF46785">
    <property type="entry name" value="Winged helix' DNA-binding domain"/>
    <property type="match status" value="1"/>
</dbReference>
<organism evidence="6 7">
    <name type="scientific">Methylobacterium dankookense</name>
    <dbReference type="NCBI Taxonomy" id="560405"/>
    <lineage>
        <taxon>Bacteria</taxon>
        <taxon>Pseudomonadati</taxon>
        <taxon>Pseudomonadota</taxon>
        <taxon>Alphaproteobacteria</taxon>
        <taxon>Hyphomicrobiales</taxon>
        <taxon>Methylobacteriaceae</taxon>
        <taxon>Methylobacterium</taxon>
    </lineage>
</organism>
<feature type="domain" description="HTH asnC-type" evidence="4">
    <location>
        <begin position="19"/>
        <end position="80"/>
    </location>
</feature>
<gene>
    <name evidence="6" type="primary">decR_3</name>
    <name evidence="5" type="ORF">IFDJLNFL_3301</name>
    <name evidence="6" type="ORF">MTDSW087_02337</name>
</gene>
<proteinExistence type="predicted"/>
<dbReference type="Pfam" id="PF01037">
    <property type="entry name" value="AsnC_trans_reg"/>
    <property type="match status" value="1"/>
</dbReference>
<keyword evidence="3" id="KW-0804">Transcription</keyword>
<reference evidence="6 7" key="1">
    <citation type="submission" date="2019-06" db="EMBL/GenBank/DDBJ databases">
        <authorList>
            <person name="Rodrigo-Torres L."/>
            <person name="Arahal R. D."/>
            <person name="Lucena T."/>
        </authorList>
    </citation>
    <scope>NUCLEOTIDE SEQUENCE [LARGE SCALE GENOMIC DNA]</scope>
    <source>
        <strain evidence="6 7">SW08-7</strain>
    </source>
</reference>
<dbReference type="Pfam" id="PF13404">
    <property type="entry name" value="HTH_AsnC-type"/>
    <property type="match status" value="1"/>
</dbReference>
<accession>A0A564FXP0</accession>
<protein>
    <submittedName>
        <fullName evidence="6">DNA-binding transcriptional activator DecR</fullName>
    </submittedName>
</protein>
<dbReference type="GO" id="GO:0006355">
    <property type="term" value="P:regulation of DNA-templated transcription"/>
    <property type="evidence" value="ECO:0007669"/>
    <property type="project" value="UniProtKB-ARBA"/>
</dbReference>
<dbReference type="EMBL" id="CABFVH010000012">
    <property type="protein sequence ID" value="VUF12644.1"/>
    <property type="molecule type" value="Genomic_DNA"/>
</dbReference>
<evidence type="ECO:0000313" key="7">
    <source>
        <dbReference type="Proteomes" id="UP000401717"/>
    </source>
</evidence>
<dbReference type="Gene3D" id="3.30.70.920">
    <property type="match status" value="1"/>
</dbReference>
<sequence>MRARETDEADEQERGFDVIDAVDRRILDVLQQDATLPVATIAERVGLSPAPCWRRIKKLEASGVIARRVALVDRRKVNVPTTVFVAVKAPRHAAEWSEAFRRVVEGFPEIVEAWRLTGEIDYLLRIVVPDIETYDAVYQRLIARLEFSNLSASIAMEEMKYTTAVPTIYMV</sequence>
<dbReference type="SMART" id="SM00344">
    <property type="entry name" value="HTH_ASNC"/>
    <property type="match status" value="1"/>
</dbReference>
<evidence type="ECO:0000313" key="6">
    <source>
        <dbReference type="EMBL" id="VUF12644.1"/>
    </source>
</evidence>
<evidence type="ECO:0000256" key="3">
    <source>
        <dbReference type="ARBA" id="ARBA00023163"/>
    </source>
</evidence>
<evidence type="ECO:0000313" key="5">
    <source>
        <dbReference type="EMBL" id="GJD57400.1"/>
    </source>
</evidence>
<evidence type="ECO:0000256" key="1">
    <source>
        <dbReference type="ARBA" id="ARBA00023015"/>
    </source>
</evidence>
<dbReference type="PRINTS" id="PR00033">
    <property type="entry name" value="HTHASNC"/>
</dbReference>
<dbReference type="GO" id="GO:0043565">
    <property type="term" value="F:sequence-specific DNA binding"/>
    <property type="evidence" value="ECO:0007669"/>
    <property type="project" value="InterPro"/>
</dbReference>
<dbReference type="InterPro" id="IPR000485">
    <property type="entry name" value="AsnC-type_HTH_dom"/>
</dbReference>